<dbReference type="GO" id="GO:0061630">
    <property type="term" value="F:ubiquitin protein ligase activity"/>
    <property type="evidence" value="ECO:0007669"/>
    <property type="project" value="UniProtKB-EC"/>
</dbReference>
<organism evidence="8">
    <name type="scientific">Pseudomonas sp. Hg7Tf</name>
    <dbReference type="NCBI Taxonomy" id="3236988"/>
    <lineage>
        <taxon>Bacteria</taxon>
        <taxon>Pseudomonadati</taxon>
        <taxon>Pseudomonadota</taxon>
        <taxon>Gammaproteobacteria</taxon>
        <taxon>Pseudomonadales</taxon>
        <taxon>Pseudomonadaceae</taxon>
        <taxon>Pseudomonas</taxon>
    </lineage>
</organism>
<dbReference type="InterPro" id="IPR001611">
    <property type="entry name" value="Leu-rich_rpt"/>
</dbReference>
<keyword evidence="3" id="KW-0433">Leucine-rich repeat</keyword>
<dbReference type="InterPro" id="IPR050216">
    <property type="entry name" value="LRR_domain-containing"/>
</dbReference>
<evidence type="ECO:0000256" key="2">
    <source>
        <dbReference type="ARBA" id="ARBA00012483"/>
    </source>
</evidence>
<keyword evidence="6" id="KW-0964">Secreted</keyword>
<keyword evidence="6" id="KW-1035">Host cytoplasm</keyword>
<dbReference type="GO" id="GO:0005576">
    <property type="term" value="C:extracellular region"/>
    <property type="evidence" value="ECO:0007669"/>
    <property type="project" value="UniProtKB-UniRule"/>
</dbReference>
<dbReference type="Pfam" id="PF20178">
    <property type="entry name" value="ToxA_N"/>
    <property type="match status" value="1"/>
</dbReference>
<dbReference type="InterPro" id="IPR003591">
    <property type="entry name" value="Leu-rich_rpt_typical-subtyp"/>
</dbReference>
<keyword evidence="6" id="KW-0832">Ubl conjugation</keyword>
<evidence type="ECO:0000259" key="7">
    <source>
        <dbReference type="PROSITE" id="PS52053"/>
    </source>
</evidence>
<dbReference type="PROSITE" id="PS51450">
    <property type="entry name" value="LRR"/>
    <property type="match status" value="2"/>
</dbReference>
<dbReference type="GO" id="GO:0005737">
    <property type="term" value="C:cytoplasm"/>
    <property type="evidence" value="ECO:0007669"/>
    <property type="project" value="TreeGrafter"/>
</dbReference>
<evidence type="ECO:0000256" key="3">
    <source>
        <dbReference type="ARBA" id="ARBA00022614"/>
    </source>
</evidence>
<feature type="active site" description="Glycyl thioester intermediate" evidence="6">
    <location>
        <position position="1480"/>
    </location>
</feature>
<accession>A0AB39I6U0</accession>
<dbReference type="EC" id="2.3.2.27" evidence="2"/>
<evidence type="ECO:0000313" key="8">
    <source>
        <dbReference type="EMBL" id="XDK38524.1"/>
    </source>
</evidence>
<dbReference type="InterPro" id="IPR029487">
    <property type="entry name" value="NEL_dom"/>
</dbReference>
<dbReference type="RefSeq" id="WP_280041577.1">
    <property type="nucleotide sequence ID" value="NZ_CP162607.1"/>
</dbReference>
<protein>
    <recommendedName>
        <fullName evidence="2">RING-type E3 ubiquitin transferase</fullName>
        <ecNumber evidence="2">2.3.2.27</ecNumber>
    </recommendedName>
</protein>
<dbReference type="PANTHER" id="PTHR48051">
    <property type="match status" value="1"/>
</dbReference>
<proteinExistence type="inferred from homology"/>
<evidence type="ECO:0000256" key="4">
    <source>
        <dbReference type="ARBA" id="ARBA00022737"/>
    </source>
</evidence>
<dbReference type="SMART" id="SM00369">
    <property type="entry name" value="LRR_TYP"/>
    <property type="match status" value="5"/>
</dbReference>
<evidence type="ECO:0000256" key="5">
    <source>
        <dbReference type="ARBA" id="ARBA00023026"/>
    </source>
</evidence>
<dbReference type="Gene3D" id="1.20.58.360">
    <property type="entry name" value="Shigella T3SS effector IpaH defines"/>
    <property type="match status" value="1"/>
</dbReference>
<sequence>MSTSHIPTIPGLHGRFLAERLPDFLKHATPADLKRWREIQRPAQWAPSGSAVWFDQADEYEQRMLLDLQDRSRLSTQALATALKHLKGVGAFAEPLLKAALKDSGLLRTLEHTVDVNTDTLVELRYESQLLGSLLRLVPRQQTLMQAALQNFADGTRFEKGSALAPKGGFTFEFTPDSNPERPRFQYRYTQKLAIEPERFAALCHELDVGGKYQSHLREVFEHPATADVVRTLSINADKDHLRLAAQVAFMKGEITESAHTMLTALLNGQRAPHLHGKPVTYQSLSMFDTPLDGVLVFSADRISSDRVEPIIAYLPGAPLYPLKEYASVAEFKKDLRINLLNPAYLTLFRDYVPKHEQAHFFSRVNEALYVGAFNADANLHMRDMQIETELFGYRQDQHLQRLKANARYLAVPSAEVDEAARQQRLAYWESIGFNVLNAAAFFIPALGGVMAVVGAAQMIKEVIDGAHAWEAGEREEALAHFESVGLNIALAAGLGASAHGVAPMQASEQVDSLLRVTLPGGEQRLWKPDLAPYARNFDLADITPDDRGLFRFNDETTCIRIDEQVYDVSQGEDGTWSIRHPDDPHAYQPALRHNGEGAWQAVGEQPLQWTHTQLLRRIGHAADGLSDQELEQAAQVSGVDDDVLRRMHVDHLAVPPLLSDALRRYQVDQRVTRLIGSLSSGEAAVEGLDLAPELSLELAQWPARVIEVYDEANLYRAPIRYGAERWPSGRVIRLSVRELYANQLADRVLADLDATEALDLFGLAVEPRQRLAVLRRLIAERAVLRRGEIYQVLYEQGRAPRSAEQQRLIRDFPLLTDAVAQEIIGAANADERVQLQAIDGRVPMRLAEEARIYQRQIALSRALQGVQHPSLANLDSDRLTLGLLAELAGWSDTVRIELRETSASGRLLASIGQPEGELKVIVRQRGEYLAYDAAGLQLSRDKQLLASLLKALPDRERQALNLDIQATQSLHAVLCSLAVQDRAMAARLLGQQPIKPWFRSPLHLADGRVGYPLGGIIGGDRAINAQLNALFPQVRQAELEAIKRRLLEENQTLGDAVFKLQGEHDRLQQTLDQWVEEARPDIFMHASRRTVRAQLIIAWRRIPVRGRPATEVVLSAPDVGSLPVLSARFEHIQSLNIDRMNLRQLPDGFLRCFPRLERLTLEGNPLGVIPPEVSTLTELRHLDVRETRLTDSDTMFDALTPLVRLRSLELQSNRMRSIPDTAVETLARLPALTRLNLRYSRGLSSNGLALLARLPLQDLDLSNTGQVLDHAGAQTFSRFVHLQRLEMSGNPLGQVPELGNLVQLQHLDLEACHLTAWPDGLTTLMNLEPNQLRRVILSRNQITQLPDLASTRFGAALRAQTDATLRLNVHYNPLEADSIARLDEVGSTFVSETTRPPQPGSTWLQGAGQAQRELWSTMFESRQNAALREMLDRLTLSREFQRDAPALRPRVWTMLELASQHTPLREELLAIAEAFPVTCGDAGADAFSDLEIAVLVFQRSAQATASDRGAELLALYKQLFRRHEVQRLADALALARIVRRRALLDSVELPPLDPLDDIDDALLRREKVDDIEIRLALRQALAGVLDYPEPSNGMLYRNMANLTPKTIKRVNNAVMAADTVANRHAWMVGENSWQRYLKQRYAPQFEGAAQHWAEGLEYLDYCNGADEVPEALNSDVADVLRTALDQEPIGPDARPRRLEIGSQGYLKAVDALAGAQKSAETQLLVQLTAAQEAAS</sequence>
<comment type="PTM">
    <text evidence="6">Ubiquitinated in the presence of host E1 ubiquitin-activating enzyme, E2 ubiquitin-conjugating enzyme and ubiquitin.</text>
</comment>
<reference evidence="8" key="1">
    <citation type="submission" date="2024-07" db="EMBL/GenBank/DDBJ databases">
        <title>Identification and characteristics of a novel species of coltsfoot's symbiotic bacteria.</title>
        <authorList>
            <person name="Juszczyk A."/>
            <person name="Jasielczuk I."/>
            <person name="Gurgul A."/>
            <person name="Rogala M."/>
            <person name="Kowalczyk A."/>
            <person name="Szmatola T."/>
            <person name="Kosecka-Strojek M."/>
            <person name="Arent Z."/>
            <person name="Latowski D."/>
        </authorList>
    </citation>
    <scope>NUCLEOTIDE SEQUENCE</scope>
    <source>
        <strain evidence="8">Hg7Tf</strain>
    </source>
</reference>
<keyword evidence="5" id="KW-0843">Virulence</keyword>
<dbReference type="EMBL" id="CP162607">
    <property type="protein sequence ID" value="XDK38524.1"/>
    <property type="molecule type" value="Genomic_DNA"/>
</dbReference>
<comment type="similarity">
    <text evidence="6">Belongs to the LRR-containing bacterial E3 ligase family.</text>
</comment>
<dbReference type="PANTHER" id="PTHR48051:SF1">
    <property type="entry name" value="RAS SUPPRESSOR PROTEIN 1"/>
    <property type="match status" value="1"/>
</dbReference>
<feature type="domain" description="NEL" evidence="7">
    <location>
        <begin position="1396"/>
        <end position="1736"/>
    </location>
</feature>
<comment type="catalytic activity">
    <reaction evidence="1">
        <text>S-ubiquitinyl-[E2 ubiquitin-conjugating enzyme]-L-cysteine + [acceptor protein]-L-lysine = [E2 ubiquitin-conjugating enzyme]-L-cysteine + N(6)-ubiquitinyl-[acceptor protein]-L-lysine.</text>
        <dbReference type="EC" id="2.3.2.27"/>
    </reaction>
</comment>
<dbReference type="Pfam" id="PF14496">
    <property type="entry name" value="NEL"/>
    <property type="match status" value="1"/>
</dbReference>
<keyword evidence="6" id="KW-0833">Ubl conjugation pathway</keyword>
<dbReference type="PROSITE" id="PS52053">
    <property type="entry name" value="NEL"/>
    <property type="match status" value="1"/>
</dbReference>
<dbReference type="InterPro" id="IPR046673">
    <property type="entry name" value="ToxA_N"/>
</dbReference>
<evidence type="ECO:0000256" key="1">
    <source>
        <dbReference type="ARBA" id="ARBA00000900"/>
    </source>
</evidence>
<keyword evidence="4" id="KW-0677">Repeat</keyword>
<evidence type="ECO:0000256" key="6">
    <source>
        <dbReference type="PROSITE-ProRule" id="PRU01398"/>
    </source>
</evidence>
<dbReference type="InterPro" id="IPR032675">
    <property type="entry name" value="LRR_dom_sf"/>
</dbReference>
<keyword evidence="6" id="KW-0808">Transferase</keyword>
<dbReference type="GO" id="GO:0016567">
    <property type="term" value="P:protein ubiquitination"/>
    <property type="evidence" value="ECO:0007669"/>
    <property type="project" value="InterPro"/>
</dbReference>
<dbReference type="Gene3D" id="3.80.10.10">
    <property type="entry name" value="Ribonuclease Inhibitor"/>
    <property type="match status" value="1"/>
</dbReference>
<dbReference type="SMART" id="SM00364">
    <property type="entry name" value="LRR_BAC"/>
    <property type="match status" value="3"/>
</dbReference>
<dbReference type="SUPFAM" id="SSF52058">
    <property type="entry name" value="L domain-like"/>
    <property type="match status" value="1"/>
</dbReference>
<name>A0AB39I6U0_9PSED</name>
<gene>
    <name evidence="8" type="ORF">AB4Y39_07635</name>
</gene>